<reference evidence="1 2" key="2">
    <citation type="submission" date="2007-08" db="EMBL/GenBank/DDBJ databases">
        <authorList>
            <person name="Fulton L."/>
            <person name="Clifton S."/>
            <person name="Fulton B."/>
            <person name="Xu J."/>
            <person name="Minx P."/>
            <person name="Pepin K.H."/>
            <person name="Johnson M."/>
            <person name="Thiruvilangam P."/>
            <person name="Bhonagiri V."/>
            <person name="Nash W.E."/>
            <person name="Wang C."/>
            <person name="Mardis E.R."/>
            <person name="Wilson R.K."/>
        </authorList>
    </citation>
    <scope>NUCLEOTIDE SEQUENCE [LARGE SCALE GENOMIC DNA]</scope>
    <source>
        <strain evidence="1 2">DSM 753</strain>
    </source>
</reference>
<proteinExistence type="predicted"/>
<dbReference type="Proteomes" id="UP000003490">
    <property type="component" value="Unassembled WGS sequence"/>
</dbReference>
<dbReference type="AlphaFoldDB" id="A7VTQ4"/>
<evidence type="ECO:0000313" key="1">
    <source>
        <dbReference type="EMBL" id="EDO61550.1"/>
    </source>
</evidence>
<dbReference type="EMBL" id="ABCB02000018">
    <property type="protein sequence ID" value="EDO61550.1"/>
    <property type="molecule type" value="Genomic_DNA"/>
</dbReference>
<reference evidence="1 2" key="1">
    <citation type="submission" date="2007-08" db="EMBL/GenBank/DDBJ databases">
        <title>Draft genome sequence of Clostridium leptum (DSM 753).</title>
        <authorList>
            <person name="Sudarsanam P."/>
            <person name="Ley R."/>
            <person name="Guruge J."/>
            <person name="Turnbaugh P.J."/>
            <person name="Mahowald M."/>
            <person name="Liep D."/>
            <person name="Gordon J."/>
        </authorList>
    </citation>
    <scope>NUCLEOTIDE SEQUENCE [LARGE SCALE GENOMIC DNA]</scope>
    <source>
        <strain evidence="1 2">DSM 753</strain>
    </source>
</reference>
<organism evidence="1 2">
    <name type="scientific">[Clostridium] leptum DSM 753</name>
    <dbReference type="NCBI Taxonomy" id="428125"/>
    <lineage>
        <taxon>Bacteria</taxon>
        <taxon>Bacillati</taxon>
        <taxon>Bacillota</taxon>
        <taxon>Clostridia</taxon>
        <taxon>Eubacteriales</taxon>
        <taxon>Oscillospiraceae</taxon>
        <taxon>Oscillospiraceae incertae sedis</taxon>
    </lineage>
</organism>
<comment type="caution">
    <text evidence="1">The sequence shown here is derived from an EMBL/GenBank/DDBJ whole genome shotgun (WGS) entry which is preliminary data.</text>
</comment>
<sequence length="46" mass="5475">MDHRCFLRACLRLTAAESAEASGFIVKWLFLRLFPLKNMERYDILK</sequence>
<evidence type="ECO:0000313" key="2">
    <source>
        <dbReference type="Proteomes" id="UP000003490"/>
    </source>
</evidence>
<dbReference type="HOGENOM" id="CLU_3182084_0_0_9"/>
<accession>A7VTQ4</accession>
<protein>
    <submittedName>
        <fullName evidence="1">Uncharacterized protein</fullName>
    </submittedName>
</protein>
<gene>
    <name evidence="1" type="ORF">CLOLEP_01947</name>
</gene>
<name>A7VTQ4_9FIRM</name>